<evidence type="ECO:0000313" key="1">
    <source>
        <dbReference type="EMBL" id="EMG48544.1"/>
    </source>
</evidence>
<organism evidence="1 2">
    <name type="scientific">Candida maltosa (strain Xu316)</name>
    <name type="common">Yeast</name>
    <dbReference type="NCBI Taxonomy" id="1245528"/>
    <lineage>
        <taxon>Eukaryota</taxon>
        <taxon>Fungi</taxon>
        <taxon>Dikarya</taxon>
        <taxon>Ascomycota</taxon>
        <taxon>Saccharomycotina</taxon>
        <taxon>Pichiomycetes</taxon>
        <taxon>Debaryomycetaceae</taxon>
        <taxon>Candida/Lodderomyces clade</taxon>
        <taxon>Candida</taxon>
    </lineage>
</organism>
<reference evidence="1 2" key="1">
    <citation type="submission" date="2013-02" db="EMBL/GenBank/DDBJ databases">
        <title>Genome sequence of Candida maltosa Xu316, a potential industrial strain for xylitol and ethanol production.</title>
        <authorList>
            <person name="Yu J."/>
            <person name="Wang Q."/>
            <person name="Geng X."/>
            <person name="Bao W."/>
            <person name="He P."/>
            <person name="Cai J."/>
        </authorList>
    </citation>
    <scope>NUCLEOTIDE SEQUENCE [LARGE SCALE GENOMIC DNA]</scope>
    <source>
        <strain evidence="2">Xu316</strain>
    </source>
</reference>
<keyword evidence="2" id="KW-1185">Reference proteome</keyword>
<proteinExistence type="predicted"/>
<dbReference type="Proteomes" id="UP000011777">
    <property type="component" value="Unassembled WGS sequence"/>
</dbReference>
<name>M3K1F6_CANMX</name>
<accession>M3K1F6</accession>
<dbReference type="OrthoDB" id="4024157at2759"/>
<dbReference type="HOGENOM" id="CLU_160404_0_0_1"/>
<protein>
    <submittedName>
        <fullName evidence="1">Uncharacterized protein</fullName>
    </submittedName>
</protein>
<comment type="caution">
    <text evidence="1">The sequence shown here is derived from an EMBL/GenBank/DDBJ whole genome shotgun (WGS) entry which is preliminary data.</text>
</comment>
<sequence>STSPYYAGGWYLFPGKVDMGFSYARKYSTITKERMGKSTSRMFYFTDNGKIYCGTAGMRNCCIEVKNILDSPKAGYDISSKVYQFMLPGDLELGVAESNTKFLAAHLEKPIKFLDHAIEPGDVYNRKRRRNQK</sequence>
<dbReference type="EMBL" id="AOGT01001061">
    <property type="protein sequence ID" value="EMG48544.1"/>
    <property type="molecule type" value="Genomic_DNA"/>
</dbReference>
<dbReference type="AlphaFoldDB" id="M3K1F6"/>
<feature type="non-terminal residue" evidence="1">
    <location>
        <position position="1"/>
    </location>
</feature>
<evidence type="ECO:0000313" key="2">
    <source>
        <dbReference type="Proteomes" id="UP000011777"/>
    </source>
</evidence>
<gene>
    <name evidence="1" type="ORF">G210_0872</name>
</gene>